<keyword evidence="2" id="KW-1185">Reference proteome</keyword>
<sequence length="566" mass="63125">MTIPTSLLAASCNPPSITALDASGSGALPPWVLLETRVYFAHRDDSTAASAKTSRDEHEIVVSIRFADPPALSHVCLHCPTLSTTNFVGEPHVVRSHQQFLLLHLPLTWPTSGIPKRSDEYYMYQVTLTHGKKKPRLSRIPDPKPCLLLPTDLGIYCPADSPGEYILAGLCPTRNAEAHELHLYSSKTNAWTMKRARLANPKWEEEHLPVRPHKVIPLGGSLLGWVDLWKGVLVCDVLSPYRVVFLRFVPFPGRLPGNTTCHLCPWKVRDFVACTNGALKFVEIEHFPEPSSESVAAEDPPDIVYDDPPPSAEPNDDRDTEPPSLFGWRCIIWNRVLSDNCWRKGCIVRSHDMLVHNASPSALLAAGLRWRNSYEIIDLLPSFPNLSIHGDDVVHLKSLLRLDLHDVPKRHMVSIDMTSRALKTLLFVLLVNTDLAEAVQASNSENVNAAPPQIIQASHSQNITENECPRSCAQDVIGAPSRAQNGGPNIDFSLAPQQSFGLYYNRSHRAYADDTRPIYGNNQWPWPSQQQPTYQPNYSPRPSSFSPGSVNVHPAYPVFKQPHLDR</sequence>
<organism evidence="1 2">
    <name type="scientific">Avena sativa</name>
    <name type="common">Oat</name>
    <dbReference type="NCBI Taxonomy" id="4498"/>
    <lineage>
        <taxon>Eukaryota</taxon>
        <taxon>Viridiplantae</taxon>
        <taxon>Streptophyta</taxon>
        <taxon>Embryophyta</taxon>
        <taxon>Tracheophyta</taxon>
        <taxon>Spermatophyta</taxon>
        <taxon>Magnoliopsida</taxon>
        <taxon>Liliopsida</taxon>
        <taxon>Poales</taxon>
        <taxon>Poaceae</taxon>
        <taxon>BOP clade</taxon>
        <taxon>Pooideae</taxon>
        <taxon>Poodae</taxon>
        <taxon>Poeae</taxon>
        <taxon>Poeae Chloroplast Group 1 (Aveneae type)</taxon>
        <taxon>Aveninae</taxon>
        <taxon>Avena</taxon>
    </lineage>
</organism>
<dbReference type="Proteomes" id="UP001732700">
    <property type="component" value="Chromosome 4D"/>
</dbReference>
<proteinExistence type="predicted"/>
<accession>A0ACD5X869</accession>
<name>A0ACD5X869_AVESA</name>
<evidence type="ECO:0000313" key="2">
    <source>
        <dbReference type="Proteomes" id="UP001732700"/>
    </source>
</evidence>
<protein>
    <submittedName>
        <fullName evidence="1">Uncharacterized protein</fullName>
    </submittedName>
</protein>
<reference evidence="1" key="2">
    <citation type="submission" date="2025-09" db="UniProtKB">
        <authorList>
            <consortium name="EnsemblPlants"/>
        </authorList>
    </citation>
    <scope>IDENTIFICATION</scope>
</reference>
<evidence type="ECO:0000313" key="1">
    <source>
        <dbReference type="EnsemblPlants" id="AVESA.00010b.r2.4DG0734130.1.CDS"/>
    </source>
</evidence>
<dbReference type="EnsemblPlants" id="AVESA.00010b.r2.4DG0734130.1">
    <property type="protein sequence ID" value="AVESA.00010b.r2.4DG0734130.1.CDS"/>
    <property type="gene ID" value="AVESA.00010b.r2.4DG0734130"/>
</dbReference>
<reference evidence="1" key="1">
    <citation type="submission" date="2021-05" db="EMBL/GenBank/DDBJ databases">
        <authorList>
            <person name="Scholz U."/>
            <person name="Mascher M."/>
            <person name="Fiebig A."/>
        </authorList>
    </citation>
    <scope>NUCLEOTIDE SEQUENCE [LARGE SCALE GENOMIC DNA]</scope>
</reference>